<dbReference type="NCBIfam" id="TIGR01683">
    <property type="entry name" value="thiS"/>
    <property type="match status" value="1"/>
</dbReference>
<dbReference type="InterPro" id="IPR016155">
    <property type="entry name" value="Mopterin_synth/thiamin_S_b"/>
</dbReference>
<sequence length="65" mass="7093">MITVNGQQENLAGDISVFAYLVQKNYPTTRIAVEKNGNIVPKSRYESTMITDGDKLEIVTFVGGG</sequence>
<dbReference type="PANTHER" id="PTHR34472">
    <property type="entry name" value="SULFUR CARRIER PROTEIN THIS"/>
    <property type="match status" value="1"/>
</dbReference>
<organism evidence="1 2">
    <name type="scientific">Megamonas hypermegale</name>
    <dbReference type="NCBI Taxonomy" id="158847"/>
    <lineage>
        <taxon>Bacteria</taxon>
        <taxon>Bacillati</taxon>
        <taxon>Bacillota</taxon>
        <taxon>Negativicutes</taxon>
        <taxon>Selenomonadales</taxon>
        <taxon>Selenomonadaceae</taxon>
        <taxon>Megamonas</taxon>
    </lineage>
</organism>
<dbReference type="EMBL" id="DYVR01000018">
    <property type="protein sequence ID" value="HJF84167.1"/>
    <property type="molecule type" value="Genomic_DNA"/>
</dbReference>
<dbReference type="InterPro" id="IPR003749">
    <property type="entry name" value="ThiS/MoaD-like"/>
</dbReference>
<protein>
    <submittedName>
        <fullName evidence="1">Sulfur carrier protein ThiS</fullName>
    </submittedName>
</protein>
<dbReference type="RefSeq" id="WP_303691056.1">
    <property type="nucleotide sequence ID" value="NZ_CAKMHU010000005.1"/>
</dbReference>
<dbReference type="Gene3D" id="3.10.20.30">
    <property type="match status" value="1"/>
</dbReference>
<evidence type="ECO:0000313" key="1">
    <source>
        <dbReference type="EMBL" id="HJF84167.1"/>
    </source>
</evidence>
<accession>A0A921HM77</accession>
<dbReference type="Proteomes" id="UP000780768">
    <property type="component" value="Unassembled WGS sequence"/>
</dbReference>
<name>A0A921HM77_9FIRM</name>
<dbReference type="PANTHER" id="PTHR34472:SF1">
    <property type="entry name" value="SULFUR CARRIER PROTEIN THIS"/>
    <property type="match status" value="1"/>
</dbReference>
<reference evidence="1" key="2">
    <citation type="submission" date="2021-09" db="EMBL/GenBank/DDBJ databases">
        <authorList>
            <person name="Gilroy R."/>
        </authorList>
    </citation>
    <scope>NUCLEOTIDE SEQUENCE</scope>
    <source>
        <strain evidence="1">7318</strain>
    </source>
</reference>
<dbReference type="AlphaFoldDB" id="A0A921HM77"/>
<dbReference type="InterPro" id="IPR010035">
    <property type="entry name" value="Thi_S"/>
</dbReference>
<gene>
    <name evidence="1" type="primary">thiS</name>
    <name evidence="1" type="ORF">K8V65_00670</name>
</gene>
<dbReference type="InterPro" id="IPR012675">
    <property type="entry name" value="Beta-grasp_dom_sf"/>
</dbReference>
<reference evidence="1" key="1">
    <citation type="journal article" date="2021" name="PeerJ">
        <title>Extensive microbial diversity within the chicken gut microbiome revealed by metagenomics and culture.</title>
        <authorList>
            <person name="Gilroy R."/>
            <person name="Ravi A."/>
            <person name="Getino M."/>
            <person name="Pursley I."/>
            <person name="Horton D.L."/>
            <person name="Alikhan N.F."/>
            <person name="Baker D."/>
            <person name="Gharbi K."/>
            <person name="Hall N."/>
            <person name="Watson M."/>
            <person name="Adriaenssens E.M."/>
            <person name="Foster-Nyarko E."/>
            <person name="Jarju S."/>
            <person name="Secka A."/>
            <person name="Antonio M."/>
            <person name="Oren A."/>
            <person name="Chaudhuri R.R."/>
            <person name="La Ragione R."/>
            <person name="Hildebrand F."/>
            <person name="Pallen M.J."/>
        </authorList>
    </citation>
    <scope>NUCLEOTIDE SEQUENCE</scope>
    <source>
        <strain evidence="1">7318</strain>
    </source>
</reference>
<dbReference type="Pfam" id="PF02597">
    <property type="entry name" value="ThiS"/>
    <property type="match status" value="1"/>
</dbReference>
<evidence type="ECO:0000313" key="2">
    <source>
        <dbReference type="Proteomes" id="UP000780768"/>
    </source>
</evidence>
<proteinExistence type="predicted"/>
<dbReference type="SUPFAM" id="SSF54285">
    <property type="entry name" value="MoaD/ThiS"/>
    <property type="match status" value="1"/>
</dbReference>
<comment type="caution">
    <text evidence="1">The sequence shown here is derived from an EMBL/GenBank/DDBJ whole genome shotgun (WGS) entry which is preliminary data.</text>
</comment>
<dbReference type="CDD" id="cd00565">
    <property type="entry name" value="Ubl_ThiS"/>
    <property type="match status" value="1"/>
</dbReference>